<keyword evidence="12" id="KW-1185">Reference proteome</keyword>
<dbReference type="GeneID" id="92027665"/>
<evidence type="ECO:0000256" key="5">
    <source>
        <dbReference type="ARBA" id="ARBA00023117"/>
    </source>
</evidence>
<dbReference type="Pfam" id="PF00439">
    <property type="entry name" value="Bromodomain"/>
    <property type="match status" value="2"/>
</dbReference>
<evidence type="ECO:0000256" key="7">
    <source>
        <dbReference type="ARBA" id="ARBA00023242"/>
    </source>
</evidence>
<evidence type="ECO:0000313" key="11">
    <source>
        <dbReference type="EMBL" id="KAK7540609.1"/>
    </source>
</evidence>
<keyword evidence="2" id="KW-0677">Repeat</keyword>
<keyword evidence="3" id="KW-0156">Chromatin regulator</keyword>
<evidence type="ECO:0000259" key="10">
    <source>
        <dbReference type="PROSITE" id="PS50014"/>
    </source>
</evidence>
<evidence type="ECO:0000313" key="12">
    <source>
        <dbReference type="Proteomes" id="UP001360953"/>
    </source>
</evidence>
<protein>
    <submittedName>
        <fullName evidence="11">Bromodomain-containing protein</fullName>
    </submittedName>
</protein>
<dbReference type="SMART" id="SM00297">
    <property type="entry name" value="BROMO"/>
    <property type="match status" value="2"/>
</dbReference>
<feature type="compositionally biased region" description="Basic and acidic residues" evidence="9">
    <location>
        <begin position="17"/>
        <end position="37"/>
    </location>
</feature>
<dbReference type="InterPro" id="IPR001487">
    <property type="entry name" value="Bromodomain"/>
</dbReference>
<keyword evidence="4" id="KW-0805">Transcription regulation</keyword>
<comment type="subcellular location">
    <subcellularLocation>
        <location evidence="1">Nucleus</location>
    </subcellularLocation>
</comment>
<feature type="compositionally biased region" description="Low complexity" evidence="9">
    <location>
        <begin position="441"/>
        <end position="455"/>
    </location>
</feature>
<comment type="caution">
    <text evidence="11">The sequence shown here is derived from an EMBL/GenBank/DDBJ whole genome shotgun (WGS) entry which is preliminary data.</text>
</comment>
<gene>
    <name evidence="11" type="ORF">J3D65DRAFT_241059</name>
</gene>
<feature type="compositionally biased region" description="Basic and acidic residues" evidence="9">
    <location>
        <begin position="209"/>
        <end position="226"/>
    </location>
</feature>
<name>A0ABR1LZI8_9PEZI</name>
<evidence type="ECO:0000256" key="3">
    <source>
        <dbReference type="ARBA" id="ARBA00022853"/>
    </source>
</evidence>
<dbReference type="RefSeq" id="XP_066657540.1">
    <property type="nucleotide sequence ID" value="XM_066794759.1"/>
</dbReference>
<dbReference type="PROSITE" id="PS50014">
    <property type="entry name" value="BROMODOMAIN_2"/>
    <property type="match status" value="2"/>
</dbReference>
<feature type="compositionally biased region" description="Polar residues" evidence="9">
    <location>
        <begin position="472"/>
        <end position="489"/>
    </location>
</feature>
<evidence type="ECO:0000256" key="8">
    <source>
        <dbReference type="PROSITE-ProRule" id="PRU00035"/>
    </source>
</evidence>
<feature type="region of interest" description="Disordered" evidence="9">
    <location>
        <begin position="371"/>
        <end position="540"/>
    </location>
</feature>
<dbReference type="InterPro" id="IPR018359">
    <property type="entry name" value="Bromodomain_CS"/>
</dbReference>
<dbReference type="PANTHER" id="PTHR16062">
    <property type="entry name" value="SWI/SNF-RELATED"/>
    <property type="match status" value="1"/>
</dbReference>
<dbReference type="PANTHER" id="PTHR16062:SF19">
    <property type="entry name" value="PROTEIN POLYBROMO-1"/>
    <property type="match status" value="1"/>
</dbReference>
<feature type="region of interest" description="Disordered" evidence="9">
    <location>
        <begin position="1"/>
        <end position="39"/>
    </location>
</feature>
<evidence type="ECO:0000256" key="6">
    <source>
        <dbReference type="ARBA" id="ARBA00023163"/>
    </source>
</evidence>
<evidence type="ECO:0000256" key="2">
    <source>
        <dbReference type="ARBA" id="ARBA00022737"/>
    </source>
</evidence>
<proteinExistence type="predicted"/>
<reference evidence="11 12" key="1">
    <citation type="submission" date="2024-04" db="EMBL/GenBank/DDBJ databases">
        <title>Phyllosticta paracitricarpa is synonymous to the EU quarantine fungus P. citricarpa based on phylogenomic analyses.</title>
        <authorList>
            <consortium name="Lawrence Berkeley National Laboratory"/>
            <person name="Van ingen-buijs V.A."/>
            <person name="Van westerhoven A.C."/>
            <person name="Haridas S."/>
            <person name="Skiadas P."/>
            <person name="Martin F."/>
            <person name="Groenewald J.Z."/>
            <person name="Crous P.W."/>
            <person name="Seidl M.F."/>
        </authorList>
    </citation>
    <scope>NUCLEOTIDE SEQUENCE [LARGE SCALE GENOMIC DNA]</scope>
    <source>
        <strain evidence="11 12">CPC 17464</strain>
    </source>
</reference>
<feature type="compositionally biased region" description="Basic and acidic residues" evidence="9">
    <location>
        <begin position="172"/>
        <end position="183"/>
    </location>
</feature>
<dbReference type="CDD" id="cd04369">
    <property type="entry name" value="Bromodomain"/>
    <property type="match status" value="2"/>
</dbReference>
<keyword evidence="6" id="KW-0804">Transcription</keyword>
<keyword evidence="5 8" id="KW-0103">Bromodomain</keyword>
<evidence type="ECO:0000256" key="4">
    <source>
        <dbReference type="ARBA" id="ARBA00023015"/>
    </source>
</evidence>
<sequence>MESASKRKASAAGSPESEGRASKRQRMPDADAERETPETTFVKGIKFVETMKAAKDKNGRLIATNFLELPDRDSFPEYYEEIKLPIAFSTIEAKLHNREYSSLAELEGDVKRMVHNAKQFNDKKSAVYEDAERIRKTASNFMVKNNPAYKNPSYTAVATPIPGEDATNGHELTAKRQLSERPKRTASATAPQPEVEPELQPDPTPSKTRHSERQPTPAKEAEKAETGETDFTGKNFQEAQEMLIKEFIEYVEPESGLTIYQPFVHLPSRSLKEYYSAIKNPMSLDRVLKKVQGFIGRSQGFSGISDFKTWHQLEECVSLIWRNAREFNEDGSEIFNLAGEFEEHFKQRLEDAKEKIKEPAKTTLRLNMNAQQQKPSGIKLRLGGNKSSPAPPSAPDTPVVGRRRATPNVIVDNDALERQKRLVNAGLYEQRPSSSGGQGASTGRSGSAASPAPNGVKSETQPGQSPALETIRPSSTAPDSRPSTSQPTASMPPPNSATPRPPSASPYTNGHVPVQKSHSYTGGPYHPQNGLDNKYRQPGNSAADALLPNITINTHPQLNVARPFKFNIPASPKLTEQSVTVSLPGTHTSIQIQPHVPVALTQRPWRIFVSVNNTRINQVTNLEIRGEKGRPVYESRLQPGVNRIEIEVIAATASVAGKPKSEGVELEKCIIFVNLMRP</sequence>
<dbReference type="Proteomes" id="UP001360953">
    <property type="component" value="Unassembled WGS sequence"/>
</dbReference>
<feature type="region of interest" description="Disordered" evidence="9">
    <location>
        <begin position="145"/>
        <end position="235"/>
    </location>
</feature>
<dbReference type="InterPro" id="IPR037382">
    <property type="entry name" value="Rsc/polybromo"/>
</dbReference>
<dbReference type="SUPFAM" id="SSF47370">
    <property type="entry name" value="Bromodomain"/>
    <property type="match status" value="2"/>
</dbReference>
<dbReference type="InterPro" id="IPR036427">
    <property type="entry name" value="Bromodomain-like_sf"/>
</dbReference>
<dbReference type="EMBL" id="JBBPEH010000003">
    <property type="protein sequence ID" value="KAK7540609.1"/>
    <property type="molecule type" value="Genomic_DNA"/>
</dbReference>
<dbReference type="PROSITE" id="PS00633">
    <property type="entry name" value="BROMODOMAIN_1"/>
    <property type="match status" value="1"/>
</dbReference>
<dbReference type="PRINTS" id="PR00503">
    <property type="entry name" value="BROMODOMAIN"/>
</dbReference>
<organism evidence="11 12">
    <name type="scientific">Phyllosticta citribraziliensis</name>
    <dbReference type="NCBI Taxonomy" id="989973"/>
    <lineage>
        <taxon>Eukaryota</taxon>
        <taxon>Fungi</taxon>
        <taxon>Dikarya</taxon>
        <taxon>Ascomycota</taxon>
        <taxon>Pezizomycotina</taxon>
        <taxon>Dothideomycetes</taxon>
        <taxon>Dothideomycetes incertae sedis</taxon>
        <taxon>Botryosphaeriales</taxon>
        <taxon>Phyllostictaceae</taxon>
        <taxon>Phyllosticta</taxon>
    </lineage>
</organism>
<evidence type="ECO:0000256" key="1">
    <source>
        <dbReference type="ARBA" id="ARBA00004123"/>
    </source>
</evidence>
<feature type="domain" description="Bromo" evidence="10">
    <location>
        <begin position="255"/>
        <end position="335"/>
    </location>
</feature>
<feature type="domain" description="Bromo" evidence="10">
    <location>
        <begin position="58"/>
        <end position="128"/>
    </location>
</feature>
<dbReference type="Pfam" id="PF22994">
    <property type="entry name" value="RSC4_Ig_like"/>
    <property type="match status" value="1"/>
</dbReference>
<keyword evidence="7" id="KW-0539">Nucleus</keyword>
<accession>A0ABR1LZI8</accession>
<feature type="compositionally biased region" description="Pro residues" evidence="9">
    <location>
        <begin position="490"/>
        <end position="504"/>
    </location>
</feature>
<evidence type="ECO:0000256" key="9">
    <source>
        <dbReference type="SAM" id="MobiDB-lite"/>
    </source>
</evidence>
<dbReference type="Gene3D" id="1.20.920.10">
    <property type="entry name" value="Bromodomain-like"/>
    <property type="match status" value="2"/>
</dbReference>
<dbReference type="InterPro" id="IPR054551">
    <property type="entry name" value="RSC4_Ig-like"/>
</dbReference>